<comment type="caution">
    <text evidence="1">The sequence shown here is derived from an EMBL/GenBank/DDBJ whole genome shotgun (WGS) entry which is preliminary data.</text>
</comment>
<protein>
    <submittedName>
        <fullName evidence="1">Uncharacterized protein</fullName>
    </submittedName>
</protein>
<accession>A0AAN7ZU24</accession>
<name>A0AAN7ZU24_9PEZI</name>
<reference evidence="1" key="1">
    <citation type="submission" date="2023-08" db="EMBL/GenBank/DDBJ databases">
        <title>Black Yeasts Isolated from many extreme environments.</title>
        <authorList>
            <person name="Coleine C."/>
            <person name="Stajich J.E."/>
            <person name="Selbmann L."/>
        </authorList>
    </citation>
    <scope>NUCLEOTIDE SEQUENCE</scope>
    <source>
        <strain evidence="1">CCFEE 5810</strain>
    </source>
</reference>
<dbReference type="AlphaFoldDB" id="A0AAN7ZU24"/>
<organism evidence="1 2">
    <name type="scientific">Elasticomyces elasticus</name>
    <dbReference type="NCBI Taxonomy" id="574655"/>
    <lineage>
        <taxon>Eukaryota</taxon>
        <taxon>Fungi</taxon>
        <taxon>Dikarya</taxon>
        <taxon>Ascomycota</taxon>
        <taxon>Pezizomycotina</taxon>
        <taxon>Dothideomycetes</taxon>
        <taxon>Dothideomycetidae</taxon>
        <taxon>Mycosphaerellales</taxon>
        <taxon>Teratosphaeriaceae</taxon>
        <taxon>Elasticomyces</taxon>
    </lineage>
</organism>
<sequence>MAPWLRMLEPFLVQQLLRTPAFHRVVEKVAKGVHRVRHGTPPEELGGTKIDGPNGANNGFLGHFLDEVKTQLGNVEGKGNSLGSPGVDARAVKAAGNVTERHVVKVEDSAAEDAEAAWREMQKNSAVPPKQGFLGEYAAALRQQVKAGNERKT</sequence>
<dbReference type="EMBL" id="JAVRQU010000008">
    <property type="protein sequence ID" value="KAK5699937.1"/>
    <property type="molecule type" value="Genomic_DNA"/>
</dbReference>
<evidence type="ECO:0000313" key="1">
    <source>
        <dbReference type="EMBL" id="KAK5699937.1"/>
    </source>
</evidence>
<dbReference type="Pfam" id="PF10906">
    <property type="entry name" value="Mrx7"/>
    <property type="match status" value="1"/>
</dbReference>
<gene>
    <name evidence="1" type="ORF">LTR97_006071</name>
</gene>
<evidence type="ECO:0000313" key="2">
    <source>
        <dbReference type="Proteomes" id="UP001310594"/>
    </source>
</evidence>
<dbReference type="InterPro" id="IPR020301">
    <property type="entry name" value="Mrx7"/>
</dbReference>
<proteinExistence type="predicted"/>
<dbReference type="Proteomes" id="UP001310594">
    <property type="component" value="Unassembled WGS sequence"/>
</dbReference>